<dbReference type="GO" id="GO:0080120">
    <property type="term" value="P:CAAX-box protein maturation"/>
    <property type="evidence" value="ECO:0007669"/>
    <property type="project" value="UniProtKB-ARBA"/>
</dbReference>
<evidence type="ECO:0000259" key="2">
    <source>
        <dbReference type="Pfam" id="PF02517"/>
    </source>
</evidence>
<feature type="transmembrane region" description="Helical" evidence="1">
    <location>
        <begin position="118"/>
        <end position="139"/>
    </location>
</feature>
<dbReference type="GO" id="GO:0004175">
    <property type="term" value="F:endopeptidase activity"/>
    <property type="evidence" value="ECO:0007669"/>
    <property type="project" value="UniProtKB-ARBA"/>
</dbReference>
<comment type="caution">
    <text evidence="3">The sequence shown here is derived from an EMBL/GenBank/DDBJ whole genome shotgun (WGS) entry which is preliminary data.</text>
</comment>
<feature type="transmembrane region" description="Helical" evidence="1">
    <location>
        <begin position="260"/>
        <end position="278"/>
    </location>
</feature>
<proteinExistence type="predicted"/>
<evidence type="ECO:0000313" key="4">
    <source>
        <dbReference type="Proteomes" id="UP000813462"/>
    </source>
</evidence>
<dbReference type="Proteomes" id="UP000813462">
    <property type="component" value="Unassembled WGS sequence"/>
</dbReference>
<accession>A0A978VJQ6</accession>
<reference evidence="3" key="1">
    <citation type="journal article" date="2021" name="Front. Plant Sci.">
        <title>Chromosome-Scale Genome Assembly for Chinese Sour Jujube and Insights Into Its Genome Evolution and Domestication Signature.</title>
        <authorList>
            <person name="Shen L.-Y."/>
            <person name="Luo H."/>
            <person name="Wang X.-L."/>
            <person name="Wang X.-M."/>
            <person name="Qiu X.-J."/>
            <person name="Liu H."/>
            <person name="Zhou S.-S."/>
            <person name="Jia K.-H."/>
            <person name="Nie S."/>
            <person name="Bao Y.-T."/>
            <person name="Zhang R.-G."/>
            <person name="Yun Q.-Z."/>
            <person name="Chai Y.-H."/>
            <person name="Lu J.-Y."/>
            <person name="Li Y."/>
            <person name="Zhao S.-W."/>
            <person name="Mao J.-F."/>
            <person name="Jia S.-G."/>
            <person name="Mao Y.-M."/>
        </authorList>
    </citation>
    <scope>NUCLEOTIDE SEQUENCE</scope>
    <source>
        <strain evidence="3">AT0</strain>
        <tissue evidence="3">Leaf</tissue>
    </source>
</reference>
<dbReference type="Pfam" id="PF02517">
    <property type="entry name" value="Rce1-like"/>
    <property type="match status" value="1"/>
</dbReference>
<organism evidence="3 4">
    <name type="scientific">Ziziphus jujuba var. spinosa</name>
    <dbReference type="NCBI Taxonomy" id="714518"/>
    <lineage>
        <taxon>Eukaryota</taxon>
        <taxon>Viridiplantae</taxon>
        <taxon>Streptophyta</taxon>
        <taxon>Embryophyta</taxon>
        <taxon>Tracheophyta</taxon>
        <taxon>Spermatophyta</taxon>
        <taxon>Magnoliopsida</taxon>
        <taxon>eudicotyledons</taxon>
        <taxon>Gunneridae</taxon>
        <taxon>Pentapetalae</taxon>
        <taxon>rosids</taxon>
        <taxon>fabids</taxon>
        <taxon>Rosales</taxon>
        <taxon>Rhamnaceae</taxon>
        <taxon>Paliureae</taxon>
        <taxon>Ziziphus</taxon>
    </lineage>
</organism>
<feature type="transmembrane region" description="Helical" evidence="1">
    <location>
        <begin position="201"/>
        <end position="221"/>
    </location>
</feature>
<dbReference type="EMBL" id="JAEACU010000004">
    <property type="protein sequence ID" value="KAH7533325.1"/>
    <property type="molecule type" value="Genomic_DNA"/>
</dbReference>
<feature type="transmembrane region" description="Helical" evidence="1">
    <location>
        <begin position="228"/>
        <end position="254"/>
    </location>
</feature>
<feature type="domain" description="CAAX prenyl protease 2/Lysostaphin resistance protein A-like" evidence="2">
    <location>
        <begin position="208"/>
        <end position="294"/>
    </location>
</feature>
<feature type="transmembrane region" description="Helical" evidence="1">
    <location>
        <begin position="285"/>
        <end position="301"/>
    </location>
</feature>
<protein>
    <recommendedName>
        <fullName evidence="2">CAAX prenyl protease 2/Lysostaphin resistance protein A-like domain-containing protein</fullName>
    </recommendedName>
</protein>
<gene>
    <name evidence="3" type="ORF">FEM48_Zijuj04G0118800</name>
</gene>
<sequence length="302" mass="33471">MILVHIHPLYPSKLRSEFCKPQNSFLSSTTLFCSSGFSFKLSSNASFRCFCSKNQNTHEASSQSFSALAADSPWDRGSVWSTMAFYMFCLHIPLSFGGMSVVSQILQEPNLDPQTEAISLLVAQILELIGTLLLLKFTVKPQYNFMNFFKATDLSKDRNWLLASAIGFGFLFSLVSITSFLADKAFEPKAVNNPVVKEILVSGNISMATFVLVCCFITPVLEEIVYRGFLLASISTTMKWPHAILASSTVFAAAHLSGENFIQLFIIGCVLGCSYCWTGNLRSSVLIHSLYNVMTLLIMYLS</sequence>
<evidence type="ECO:0000313" key="3">
    <source>
        <dbReference type="EMBL" id="KAH7533325.1"/>
    </source>
</evidence>
<keyword evidence="1" id="KW-1133">Transmembrane helix</keyword>
<feature type="transmembrane region" description="Helical" evidence="1">
    <location>
        <begin position="160"/>
        <end position="181"/>
    </location>
</feature>
<name>A0A978VJQ6_ZIZJJ</name>
<dbReference type="PANTHER" id="PTHR43592">
    <property type="entry name" value="CAAX AMINO TERMINAL PROTEASE"/>
    <property type="match status" value="1"/>
</dbReference>
<evidence type="ECO:0000256" key="1">
    <source>
        <dbReference type="SAM" id="Phobius"/>
    </source>
</evidence>
<dbReference type="AlphaFoldDB" id="A0A978VJQ6"/>
<keyword evidence="1" id="KW-0472">Membrane</keyword>
<dbReference type="InterPro" id="IPR003675">
    <property type="entry name" value="Rce1/LyrA-like_dom"/>
</dbReference>
<dbReference type="PANTHER" id="PTHR43592:SF4">
    <property type="entry name" value="CAAX AMINO TERMINAL PROTEASE FAMILY PROTEIN"/>
    <property type="match status" value="1"/>
</dbReference>
<keyword evidence="1" id="KW-0812">Transmembrane</keyword>
<feature type="transmembrane region" description="Helical" evidence="1">
    <location>
        <begin position="84"/>
        <end position="106"/>
    </location>
</feature>